<evidence type="ECO:0000313" key="3">
    <source>
        <dbReference type="Proteomes" id="UP000745577"/>
    </source>
</evidence>
<name>A0A955IDW1_9BACT</name>
<dbReference type="SUPFAM" id="SSF54523">
    <property type="entry name" value="Pili subunits"/>
    <property type="match status" value="1"/>
</dbReference>
<evidence type="ECO:0000256" key="1">
    <source>
        <dbReference type="SAM" id="Phobius"/>
    </source>
</evidence>
<dbReference type="NCBIfam" id="TIGR02532">
    <property type="entry name" value="IV_pilin_GFxxxE"/>
    <property type="match status" value="1"/>
</dbReference>
<protein>
    <submittedName>
        <fullName evidence="2">Prepilin-type N-terminal cleavage/methylation domain-containing protein</fullName>
    </submittedName>
</protein>
<dbReference type="InterPro" id="IPR012902">
    <property type="entry name" value="N_methyl_site"/>
</dbReference>
<reference evidence="2" key="2">
    <citation type="journal article" date="2021" name="Microbiome">
        <title>Successional dynamics and alternative stable states in a saline activated sludge microbial community over 9 years.</title>
        <authorList>
            <person name="Wang Y."/>
            <person name="Ye J."/>
            <person name="Ju F."/>
            <person name="Liu L."/>
            <person name="Boyd J.A."/>
            <person name="Deng Y."/>
            <person name="Parks D.H."/>
            <person name="Jiang X."/>
            <person name="Yin X."/>
            <person name="Woodcroft B.J."/>
            <person name="Tyson G.W."/>
            <person name="Hugenholtz P."/>
            <person name="Polz M.F."/>
            <person name="Zhang T."/>
        </authorList>
    </citation>
    <scope>NUCLEOTIDE SEQUENCE</scope>
    <source>
        <strain evidence="2">HKST-UBA15</strain>
    </source>
</reference>
<dbReference type="AlphaFoldDB" id="A0A955IDW1"/>
<keyword evidence="1" id="KW-1133">Transmembrane helix</keyword>
<feature type="non-terminal residue" evidence="2">
    <location>
        <position position="1"/>
    </location>
</feature>
<keyword evidence="1" id="KW-0812">Transmembrane</keyword>
<keyword evidence="1" id="KW-0472">Membrane</keyword>
<sequence length="203" mass="22776">IMKNINKKTNKNIKAYSLLEMLITLVVFAILMTMIVQVLILSIESGRQIAGRSKVRGDLSEIAVMIRRDFRNASRINDAQCGENVTFQNPDGTNVVDGTTACVFNLSGVNYAWVFGYPGKICPENKICKLKQNASNAYELYYQSSDILKFDTVGTRFELTLYQQTDTTTQGIVLVSLMANVSDNVKIDVATQYRQVSVFTRNF</sequence>
<feature type="transmembrane region" description="Helical" evidence="1">
    <location>
        <begin position="21"/>
        <end position="43"/>
    </location>
</feature>
<dbReference type="EMBL" id="JAGQLL010000017">
    <property type="protein sequence ID" value="MCA9379918.1"/>
    <property type="molecule type" value="Genomic_DNA"/>
</dbReference>
<dbReference type="Pfam" id="PF07963">
    <property type="entry name" value="N_methyl"/>
    <property type="match status" value="1"/>
</dbReference>
<accession>A0A955IDW1</accession>
<dbReference type="InterPro" id="IPR045584">
    <property type="entry name" value="Pilin-like"/>
</dbReference>
<reference evidence="2" key="1">
    <citation type="submission" date="2020-04" db="EMBL/GenBank/DDBJ databases">
        <authorList>
            <person name="Zhang T."/>
        </authorList>
    </citation>
    <scope>NUCLEOTIDE SEQUENCE</scope>
    <source>
        <strain evidence="2">HKST-UBA15</strain>
    </source>
</reference>
<comment type="caution">
    <text evidence="2">The sequence shown here is derived from an EMBL/GenBank/DDBJ whole genome shotgun (WGS) entry which is preliminary data.</text>
</comment>
<gene>
    <name evidence="2" type="ORF">KC675_01935</name>
</gene>
<organism evidence="2 3">
    <name type="scientific">Candidatus Dojkabacteria bacterium</name>
    <dbReference type="NCBI Taxonomy" id="2099670"/>
    <lineage>
        <taxon>Bacteria</taxon>
        <taxon>Candidatus Dojkabacteria</taxon>
    </lineage>
</organism>
<proteinExistence type="predicted"/>
<evidence type="ECO:0000313" key="2">
    <source>
        <dbReference type="EMBL" id="MCA9379918.1"/>
    </source>
</evidence>
<dbReference type="Proteomes" id="UP000745577">
    <property type="component" value="Unassembled WGS sequence"/>
</dbReference>